<dbReference type="RefSeq" id="XP_457130.1">
    <property type="nucleotide sequence ID" value="XM_457130.1"/>
</dbReference>
<evidence type="ECO:0000313" key="1">
    <source>
        <dbReference type="EMBL" id="CAG85123.1"/>
    </source>
</evidence>
<reference evidence="1 2" key="1">
    <citation type="journal article" date="2004" name="Nature">
        <title>Genome evolution in yeasts.</title>
        <authorList>
            <consortium name="Genolevures"/>
            <person name="Dujon B."/>
            <person name="Sherman D."/>
            <person name="Fischer G."/>
            <person name="Durrens P."/>
            <person name="Casaregola S."/>
            <person name="Lafontaine I."/>
            <person name="de Montigny J."/>
            <person name="Marck C."/>
            <person name="Neuveglise C."/>
            <person name="Talla E."/>
            <person name="Goffard N."/>
            <person name="Frangeul L."/>
            <person name="Aigle M."/>
            <person name="Anthouard V."/>
            <person name="Babour A."/>
            <person name="Barbe V."/>
            <person name="Barnay S."/>
            <person name="Blanchin S."/>
            <person name="Beckerich J.M."/>
            <person name="Beyne E."/>
            <person name="Bleykasten C."/>
            <person name="Boisrame A."/>
            <person name="Boyer J."/>
            <person name="Cattolico L."/>
            <person name="Confanioleri F."/>
            <person name="de Daruvar A."/>
            <person name="Despons L."/>
            <person name="Fabre E."/>
            <person name="Fairhead C."/>
            <person name="Ferry-Dumazet H."/>
            <person name="Groppi A."/>
            <person name="Hantraye F."/>
            <person name="Hennequin C."/>
            <person name="Jauniaux N."/>
            <person name="Joyet P."/>
            <person name="Kachouri R."/>
            <person name="Kerrest A."/>
            <person name="Koszul R."/>
            <person name="Lemaire M."/>
            <person name="Lesur I."/>
            <person name="Ma L."/>
            <person name="Muller H."/>
            <person name="Nicaud J.M."/>
            <person name="Nikolski M."/>
            <person name="Oztas S."/>
            <person name="Ozier-Kalogeropoulos O."/>
            <person name="Pellenz S."/>
            <person name="Potier S."/>
            <person name="Richard G.F."/>
            <person name="Straub M.L."/>
            <person name="Suleau A."/>
            <person name="Swennene D."/>
            <person name="Tekaia F."/>
            <person name="Wesolowski-Louvel M."/>
            <person name="Westhof E."/>
            <person name="Wirth B."/>
            <person name="Zeniou-Meyer M."/>
            <person name="Zivanovic I."/>
            <person name="Bolotin-Fukuhara M."/>
            <person name="Thierry A."/>
            <person name="Bouchier C."/>
            <person name="Caudron B."/>
            <person name="Scarpelli C."/>
            <person name="Gaillardin C."/>
            <person name="Weissenbach J."/>
            <person name="Wincker P."/>
            <person name="Souciet J.L."/>
        </authorList>
    </citation>
    <scope>NUCLEOTIDE SEQUENCE [LARGE SCALE GENOMIC DNA]</scope>
    <source>
        <strain evidence="2">ATCC 36239 / CBS 767 / BCRC 21394 / JCM 1990 / NBRC 0083 / IGC 2968</strain>
    </source>
</reference>
<sequence length="171" mass="20726">MDDYYESLCKYDDESVKKYMIEDFDFTTWYVYNKESSLCKFAVSIFIFNNLINEKLILKHEPFDIWTFPASVWTYDDLISRFDFLKYSVGKAVIMLKYDVIYFHNDFLPEWELFSTAAKYSNKEVYKDQLWTAKKYGCFFKILDMDNEKVLGDYEKVEIKELPFEDCEVDY</sequence>
<keyword evidence="2" id="KW-1185">Reference proteome</keyword>
<gene>
    <name evidence="1" type="ordered locus">DEHA2B03850g</name>
</gene>
<dbReference type="Proteomes" id="UP000000599">
    <property type="component" value="Chromosome B"/>
</dbReference>
<dbReference type="KEGG" id="dha:DEHA2B03850g"/>
<dbReference type="AlphaFoldDB" id="Q6BXD9"/>
<protein>
    <submittedName>
        <fullName evidence="1">DEHA2B03850p</fullName>
    </submittedName>
</protein>
<dbReference type="GeneID" id="2913028"/>
<accession>Q6BXD9</accession>
<evidence type="ECO:0000313" key="2">
    <source>
        <dbReference type="Proteomes" id="UP000000599"/>
    </source>
</evidence>
<dbReference type="HOGENOM" id="CLU_1562839_0_0_1"/>
<dbReference type="InParanoid" id="Q6BXD9"/>
<proteinExistence type="predicted"/>
<dbReference type="VEuPathDB" id="FungiDB:DEHA2B03850g"/>
<dbReference type="EMBL" id="CR382134">
    <property type="protein sequence ID" value="CAG85123.1"/>
    <property type="molecule type" value="Genomic_DNA"/>
</dbReference>
<organism evidence="1 2">
    <name type="scientific">Debaryomyces hansenii (strain ATCC 36239 / CBS 767 / BCRC 21394 / JCM 1990 / NBRC 0083 / IGC 2968)</name>
    <name type="common">Yeast</name>
    <name type="synonym">Torulaspora hansenii</name>
    <dbReference type="NCBI Taxonomy" id="284592"/>
    <lineage>
        <taxon>Eukaryota</taxon>
        <taxon>Fungi</taxon>
        <taxon>Dikarya</taxon>
        <taxon>Ascomycota</taxon>
        <taxon>Saccharomycotina</taxon>
        <taxon>Pichiomycetes</taxon>
        <taxon>Debaryomycetaceae</taxon>
        <taxon>Debaryomyces</taxon>
    </lineage>
</organism>
<name>Q6BXD9_DEBHA</name>